<dbReference type="EMBL" id="CYKH01001302">
    <property type="protein sequence ID" value="CUG86432.1"/>
    <property type="molecule type" value="Genomic_DNA"/>
</dbReference>
<organism evidence="3 4">
    <name type="scientific">Bodo saltans</name>
    <name type="common">Flagellated protozoan</name>
    <dbReference type="NCBI Taxonomy" id="75058"/>
    <lineage>
        <taxon>Eukaryota</taxon>
        <taxon>Discoba</taxon>
        <taxon>Euglenozoa</taxon>
        <taxon>Kinetoplastea</taxon>
        <taxon>Metakinetoplastina</taxon>
        <taxon>Eubodonida</taxon>
        <taxon>Bodonidae</taxon>
        <taxon>Bodo</taxon>
    </lineage>
</organism>
<feature type="domain" description="G-patch" evidence="2">
    <location>
        <begin position="1"/>
        <end position="49"/>
    </location>
</feature>
<dbReference type="InterPro" id="IPR000467">
    <property type="entry name" value="G_patch_dom"/>
</dbReference>
<evidence type="ECO:0000256" key="1">
    <source>
        <dbReference type="SAM" id="MobiDB-lite"/>
    </source>
</evidence>
<dbReference type="Pfam" id="PF01585">
    <property type="entry name" value="G-patch"/>
    <property type="match status" value="1"/>
</dbReference>
<feature type="region of interest" description="Disordered" evidence="1">
    <location>
        <begin position="1"/>
        <end position="158"/>
    </location>
</feature>
<dbReference type="OMA" id="RHRFFNG"/>
<dbReference type="OrthoDB" id="29523at2759"/>
<evidence type="ECO:0000313" key="4">
    <source>
        <dbReference type="Proteomes" id="UP000051952"/>
    </source>
</evidence>
<sequence length="192" mass="20637">MSAAAKKQMALMGWKEGQGLGKEGTGISSYVRVQKRDPKLQSGLGHEAGKSGSDNSDMGFDALLSTMAKKKDKKKRAATDSSDSEDDESKSKKTTSQIDTDGQQQDDADVTTASSSKQRTETSKKRARTPESSSSSSSDDDDEAGANGTGDNNILQWDDATLLKKCGGVRLGRAGRHRFFNGKLNRIDESHK</sequence>
<dbReference type="PANTHER" id="PTHR23149">
    <property type="entry name" value="G PATCH DOMAIN CONTAINING PROTEIN"/>
    <property type="match status" value="1"/>
</dbReference>
<keyword evidence="4" id="KW-1185">Reference proteome</keyword>
<reference evidence="4" key="1">
    <citation type="submission" date="2015-09" db="EMBL/GenBank/DDBJ databases">
        <authorList>
            <consortium name="Pathogen Informatics"/>
        </authorList>
    </citation>
    <scope>NUCLEOTIDE SEQUENCE [LARGE SCALE GENOMIC DNA]</scope>
    <source>
        <strain evidence="4">Lake Konstanz</strain>
    </source>
</reference>
<proteinExistence type="predicted"/>
<dbReference type="GO" id="GO:0003676">
    <property type="term" value="F:nucleic acid binding"/>
    <property type="evidence" value="ECO:0007669"/>
    <property type="project" value="InterPro"/>
</dbReference>
<evidence type="ECO:0000259" key="2">
    <source>
        <dbReference type="PROSITE" id="PS50174"/>
    </source>
</evidence>
<accession>A0A0S4J7Y3</accession>
<gene>
    <name evidence="3" type="ORF">BSAL_93100</name>
</gene>
<dbReference type="AlphaFoldDB" id="A0A0S4J7Y3"/>
<dbReference type="PROSITE" id="PS50174">
    <property type="entry name" value="G_PATCH"/>
    <property type="match status" value="1"/>
</dbReference>
<dbReference type="SMART" id="SM00443">
    <property type="entry name" value="G_patch"/>
    <property type="match status" value="1"/>
</dbReference>
<name>A0A0S4J7Y3_BODSA</name>
<dbReference type="PANTHER" id="PTHR23149:SF9">
    <property type="entry name" value="G PATCH DOMAIN-CONTAINING PROTEIN 4"/>
    <property type="match status" value="1"/>
</dbReference>
<dbReference type="Proteomes" id="UP000051952">
    <property type="component" value="Unassembled WGS sequence"/>
</dbReference>
<dbReference type="VEuPathDB" id="TriTrypDB:BSAL_93100"/>
<dbReference type="InterPro" id="IPR050656">
    <property type="entry name" value="PINX1"/>
</dbReference>
<evidence type="ECO:0000313" key="3">
    <source>
        <dbReference type="EMBL" id="CUG86432.1"/>
    </source>
</evidence>
<protein>
    <recommendedName>
        <fullName evidence="2">G-patch domain-containing protein</fullName>
    </recommendedName>
</protein>
<dbReference type="GO" id="GO:0005730">
    <property type="term" value="C:nucleolus"/>
    <property type="evidence" value="ECO:0007669"/>
    <property type="project" value="TreeGrafter"/>
</dbReference>